<evidence type="ECO:0000313" key="1">
    <source>
        <dbReference type="EMBL" id="CAJ2662395.1"/>
    </source>
</evidence>
<gene>
    <name evidence="1" type="ORF">MILVUS5_LOCUS27992</name>
</gene>
<reference evidence="1" key="1">
    <citation type="submission" date="2023-10" db="EMBL/GenBank/DDBJ databases">
        <authorList>
            <person name="Rodriguez Cubillos JULIANA M."/>
            <person name="De Vega J."/>
        </authorList>
    </citation>
    <scope>NUCLEOTIDE SEQUENCE</scope>
</reference>
<name>A0ACB0L1E1_TRIPR</name>
<proteinExistence type="predicted"/>
<dbReference type="EMBL" id="CASHSV030000409">
    <property type="protein sequence ID" value="CAJ2662395.1"/>
    <property type="molecule type" value="Genomic_DNA"/>
</dbReference>
<comment type="caution">
    <text evidence="1">The sequence shown here is derived from an EMBL/GenBank/DDBJ whole genome shotgun (WGS) entry which is preliminary data.</text>
</comment>
<keyword evidence="2" id="KW-1185">Reference proteome</keyword>
<accession>A0ACB0L1E1</accession>
<protein>
    <submittedName>
        <fullName evidence="1">Uncharacterized protein</fullName>
    </submittedName>
</protein>
<organism evidence="1 2">
    <name type="scientific">Trifolium pratense</name>
    <name type="common">Red clover</name>
    <dbReference type="NCBI Taxonomy" id="57577"/>
    <lineage>
        <taxon>Eukaryota</taxon>
        <taxon>Viridiplantae</taxon>
        <taxon>Streptophyta</taxon>
        <taxon>Embryophyta</taxon>
        <taxon>Tracheophyta</taxon>
        <taxon>Spermatophyta</taxon>
        <taxon>Magnoliopsida</taxon>
        <taxon>eudicotyledons</taxon>
        <taxon>Gunneridae</taxon>
        <taxon>Pentapetalae</taxon>
        <taxon>rosids</taxon>
        <taxon>fabids</taxon>
        <taxon>Fabales</taxon>
        <taxon>Fabaceae</taxon>
        <taxon>Papilionoideae</taxon>
        <taxon>50 kb inversion clade</taxon>
        <taxon>NPAAA clade</taxon>
        <taxon>Hologalegina</taxon>
        <taxon>IRL clade</taxon>
        <taxon>Trifolieae</taxon>
        <taxon>Trifolium</taxon>
    </lineage>
</organism>
<dbReference type="Proteomes" id="UP001177021">
    <property type="component" value="Unassembled WGS sequence"/>
</dbReference>
<evidence type="ECO:0000313" key="2">
    <source>
        <dbReference type="Proteomes" id="UP001177021"/>
    </source>
</evidence>
<sequence>MNRVLSSSFYKHCNRAIHQTIPKHRNETQLQTAGPVASLIKSRSVIRFRGPDTVKFLQGLLTNDIRKIGEPIGDKTANFPTPNVPTTSVTPIYAALLTPQGRFLYDLFLYKPPNSDTKLDTTGTGPASDPNQPFELFADVDASVLDELLATAIHQTIPKHRNETQLQTAGPVASLIKSRSVIRFRGPDTVKFLHGLLTNDIRKIGETIGDKTANFPTPNVPTTSVTPIYAALLTPQGRFLYDLFLYKPPNSDTKLDTTGTGPASDPNQPFELFADVDASVLDELLATAIHQTIPKHRNETQLQTAGPVASLIKSRSVIRFRGPDTVKFLQGLLTNDIRKIGEPIGDKTANFPTPNVPTTSVTPIYAALLTPQGRFLYDLFLYKPPNSDTKLDTTGTGPASDPNQPFELFADVDASVLDELLATAIHQTIPKHRNETQLQTAGPVASLIKSRSVIRFRGPDTVKFLQGLLTNDIRKIGEPIGDKTANFPTPNVPTTSVTPIYAALLTPQGRFLYDLFLYKPPNSDTKLDTTGTGPASDPNQPFELFADVDASVLDELLATAIHQTIPKHRNETQLQTAGPVASLIKSRSVIRFRGPDTVKFLHGLLTNDIRKIGETIGDKTANFPTPNVPTTSVTPIYAALLTPQGRFLYDLFLYKPPNSDTKLDTTGTGPASDPNQPFELFADVDASVLDEFLATAIHQTIPKHRNETQLQTAGPVASLIKSRSVIRFRGPDTVKFLQGLLTNDIRKIGEPIGDKTANFPTPNVPTTSVTPIYAALLTPQGRFLYDLFLYKPPNSDTKLDTTGTGPASDPNQPFELFADVDASVLDELLATAIHQTIPKHRNETQLQTAGPVASLIKSRSVIRFRGPDTVKFLQGLLTNDIRKIGEPIGDKTANFPTPNVPTTSVTPIYAALLTPQGRFLYDLFLYKPPNSDTKLDTTGTGPASDPNQPFELFSDVDASVLDEFLATAIHQTIPKHRNETQLQTAGPVASLIKSRSVIRFRGPDTVKFLQGLLTNDIRKIGEPIGDKTANFPTPNVPTTSVTPIYAALLTPQGRFLYDLFLYKPPNSDTKLDTTGTGPASDPNQPFELFADVDASVLDELSATAIHQTIPKHRNETQLQTAGPVASLIKSRSVIRFRGPDTVKFLHGLLTNDIRKIGETIGDKTANFPTPNVPTTSVTPIYAALLTPQGRFLYDLFLYKPPNSDTKLDTTGTGPASDPNQPFELFADVDASVLDEFLATAIHQTIPKHRNETQLQTAGPVASLIKSRSVIRFRGPDTVKFLQGLLTNDIRKIGEPIGDKTANFPTPNVPTTSVTPIYAALLTPQGRFLYDLFLYKPPNSDTKLDTTGTGPASDPNQPFELFADVDASVLDELLATAIHQTIPKHRNETQLQTAGPVASLIKSRSVIRFRGPDTVKFLQGLLTNDIRKIGEPIGDKTANFPTPNVPTTSVTPIYAALLTPQGRFLYDLFLYKPPNSDTKLDTTGTGPASDPNQPFELFADVDASVLDEFLATAIHQTIPKHRNETQLQTAGPVASLIKSRSVIRFRGPDTVKFLQGLLTNDIRKIGEPIGDKTANFPTPNVPTTSVTPIYAALLTPQGRFLYDLFLYKPPNSDTKLDTTGTGPASDPNQPFELFADVDASVLDKLLATAIHQTIPKHRNETQLQTAGPVASLIKSRSVIRFRGPDTVKFLQGLLTNDIRKIGEPIGDKTANFPTPNVPTTSVTPIYAALLTPQGRFLYDLFLYKPPNSDTKLDTTGTGPASDPNQPFELFADVDASVLDELLATAIHQTIPKHRNETQLQTAGPVASLIKSRSVIRFRGPDTVKFLHGLLTNDIRKIGETIGDKTANFPTPNVPTTSVTPIYAALLTPQGRFLYDLFLYKPPNSDTKLDTTGTGPASDPNQPFELFADVDASVLDEFLATAIHQTIPKHRNETQLQTAGPVASLIKSRSVIRFRGPDTVKFLQGLLTNDIRKIGEPIGDKTANFPTPNVPTTSVTPIYAALLTPQGRFLYDLFLYKPPNSDTKLDTTGTGPAFDPNQPFELFADVDASVLDELLATAIHQTIPKHRNETQLQTAGPVASLIKSRSVIRFRGPDTVKFLQGLLTNDIRKIGEPIGDKTANFPTPNVPTTSVTPIYAALLTPQGRFLYDLFLYKPPNSDTKLDTTGTGPASDPNQPFELFADVDASVLDELLATAIHQTIPKHRNETQLQTAGPVASLIKSRSVIRFRGPDTVKFLQGLLTNDIRKIGEPIGDKTANFPTPNVPTTSVTPIYAALLTPQGRFLYDLFLYKPPNSDTKLDTTGTGPASDPNQPFELFADVDASVLDEFLATAIHQTIPKHRNETQLQTAGPVASLIKSRSVIRFRGPDTVKFLQGLLTNDIRKIGEPIGDKTANFPTPNVPTTSVTPIYAALLTPQGRFLYDLFLYKPPNSDTKLDTTGTGPASDPNQPFELFADVDASVLDKLLATAIHQTIPKHRNETQLQTAGPVASLIKSRSVIRFRGPDTVKFLQGLLTNDIRKIGEPIGDKTANFPTPNVPTTSVTPIYAALLTPQGRFLYDLFLYKPPNSDTKLDTTGTGPASDPNQPFELFADVDASVLDELLATAIHQTIPKHRNETQLQTAGPVASLIKSRSVIRFRGPDTVKFLHGLLTNDIRKIGETIGDKTANFPTPNVPTTSVTPIYAALLTPQGRFLYDLFLYKPPNSDTKLDTTGTGPASDPNQPFELFADVDASVLDEFLATAIHQTIPKHRNETQLQTAGPVASLIKSRSVIRFRGPDTVKFLQGLLTNDIRKIGEPIGDKTANFPTPNVPTTSVTPIYAALLTPQGRFLYDLFLYKPPNSDTKLDTTGTGPAFDPNQPFELFADVDASVLDELLATAIHQTIPKHRNETQLQTAGPVASLIKSRSVIRFRGPDTVKFLQGLLTNDIRKIGEPIGDKTANFPTPNVPTTSVTPIYAALLTPQGRFLYDLFLYKPPNSDTKLDTTGTGPASDPNQPFELFADVDASVLDELLATAIHQTIPKHRNETQLQTAGPVASLIKSRSVIRFRGPDTVKFLQGLLTNDIRKIGEPIGDKTANFPTPNVPTTSVTPIYAALLTPQGRFLYDLFLYKPPNSDTKLDTTGTGPASDPNQPFELFADVDASVLDELLATAIHQTIPKHRNETQLQTAGPVASLIKSRSVIRFRGPDTVKFLQGLLTNDIRKIGEPIGDKTANFPTPNVPTTSVTPIYAALLTPQGRFLYDLFLYKPPNSDTKLDTTGTGLASDPNQPFELFADVDASVLDEFLATAIHQTIPKHRNETQLQTAGPVASLIKSRSVIRFRGPDTVKFLQGLLTNDIRKIGEPIGDKTANFPTPNVPTTSVTPIYAALLTPQGRFLYDLFLYKPPNSDTKLDTTGTGPAFDPNQPFELFADVDASVLDELLATAIHQTIPKHRNETQLQTAGPVASLIKSRSVIRFRGPDTVKFLQGLLTNDIRKIGEPIGDKTANFPTPNVPTTSVTPIYAALLTPQGRFLYDLFLYKPPNSDTKLDTTGTGPASDPNQPFELFADVDASVLDELLATAIHQTIPKHRNETQLQTAGPVASLIKSRSVIRFRGPDTVKFLQGLLTNDIRKIGEPIGDKTANFPTPNVPTTSVTPIYAALLTPQGRFLYDLFLYKPPNSDTKLDTTGTGPASDPNQPFELFADVDASVLDELLATAIHQTIPKHRNETQLQTAGPVASLIKSRSVIRFRGPDTVKFLQGLLTNDIRKIGEPIGDKTANFPTPNVPTTSVTPIYAALLTPQGRFLYDLFLYKPPNSDTKLDTTGTGLASDPNQPFELFADVDASVLDEFLATAIHQTIPKHRNETQLQTAGPVASLIKSRSVIRFRGPDTVKFLQGLLTNDIRKIGEPIGDKTANFPTPNVPTTSVTPIYAALLTPQGRFLYDLFLYKPPNSDTKLDTTGTGPAFDPNQPFELFADVDASVLDELLATAIHQTIPKHRNETQLQTAGPVASLIKSRSVIRFRGPDTVKFLQGLLTNDIRKIGEPIGDKTANFPTPNVPTTSVTPIYAALLTPQGRFLYDLFLYKPPNSDTKLDTTGTGPASDPNQPFELFADVDASVLDELLATAIHQTIPKHRNETQLQTAGPVASLIKSRSVIRFRGPDTVKFLQGLLTNDIRKIGEPIGDKTANFPTPNVPTTSVTPIYAALLTPQGRFLYDLFLYKPPNSDTKLDTTGTGLASDPNQPFELFADVDASVLDEFLATAIHQTIPKHRNETQLQTAGPVASLIKSRSVIRFRGPDTVKFLQGLLTNDIRKIGEPIGDKTANFPTPNVPTTSVTPIYAALLTPQGRFLYDLFLYKPPNSDTKLDTTGTGPAFDPNQPFELFADVDASVLDELLATAIHQTIPKHRNETQLQTAGPVASLIKSRSVIRFRGPDTVKFLQGLLTNDIRKIGEPIGDKTANFPTPNVPTTSVTPIYAALLTPQGRFLYDLFLYKPPNSDTKLDTTGTGPASDPNQPFELFADVDASVLDELLATAIHQTIPKHRNETQLQTAGPVASLIKSRSVIRFRGPDTVKFLQGLLTNDIRKIGEPIGDKTANFPTPNVPTTSVTPIYAALLTPQGRFLYDLFLYKPPNSDTKLDTTGTGPASDPNQPFELFADVDASVLDELLATAIHQTIPKHRNETQLQTAGPVASLIKSRSVIRFRGPDTVKFLQGLLTNDIRKIGEPIGDKTANFPTPNVPTTSVTPIYAALLTPQGRFLYDLFLYKPPNSDTKLDTTGTGPASDPNQPFELFADVDASVLDELLATAIHQTIPKHRNETQLQTAGPVASLIKSRSVIRFRGPDTVKFLQGLLTNDIRKIGEPIGDKTANFPTPNVPTTSVTPIYAALLTPQGRFLYDLFLYKPPNSDTKLDTTGTGLASDPNQPFELFADVDASVLDELLATAIHQTIPKHRNETQLQTAGPVASLIKSRSVIRFRGPDTVKFLHGLLTNDIRKIGETIGDKTANFPTPNVPTTSVTPIYAALLTPQGRFLYDLFLYKPPNSDTKLDTTGTGPASDPNQPFELFADVDASVLDEFLATAIHQTIPKHRNETQLQTAGPVASLIKSRSVIRFRGPDTVKFLQGLLTNDIRKIGEPIGDKTANFPTPNVPTTSVTPIYAALLTPQGRFLYDLFLYKPPNSDTKLDTTGTGPASDPNQPFELFADVDASVLDELLATAIHQTIPKHRNETQLQTAGPVASLIKSRSVIRFRGPDTVKFLQGLLTNDIRKIGEPIGDKTANFPTPNVPTTSVTPIYAALLTPQGRFLYDLFLYKPPNSDTKLDTTGTGPASDPNQPFELFADVDASVLDEFLATAIHQTIPKHRNETQLQTAGPVASLIKSRSVIRFRGPDTVKFLQGLLTNDIRKIGEPIGDKTANFPTPNVPTTSVTPIYAALLTPQGRFLYDLFLYKPPNSDTKLDTTGTGPASDPNQPFELFADVDASVLDELLAMFIDIAIHQTIPKHRNETQLQTAGPVASLIKSRSVIRFRGPDTVKFLHGLLTNDIRKIGETIGDKTANFPTPNVPTTSVTPIYAALLTPQGRFLYDLFLYKPPNSDTKLDTTGTGPASDPNQPFELFADVDASVLDEFLATFIDM</sequence>